<dbReference type="Gene3D" id="3.40.50.720">
    <property type="entry name" value="NAD(P)-binding Rossmann-like Domain"/>
    <property type="match status" value="1"/>
</dbReference>
<dbReference type="PANTHER" id="PTHR14097">
    <property type="entry name" value="OXIDOREDUCTASE HTATIP2"/>
    <property type="match status" value="1"/>
</dbReference>
<dbReference type="AlphaFoldDB" id="A0A368XEJ6"/>
<reference evidence="1 2" key="1">
    <citation type="submission" date="2018-07" db="EMBL/GenBank/DDBJ databases">
        <title>Genomic Encyclopedia of Type Strains, Phase IV (KMG-IV): sequencing the most valuable type-strain genomes for metagenomic binning, comparative biology and taxonomic classification.</title>
        <authorList>
            <person name="Goeker M."/>
        </authorList>
    </citation>
    <scope>NUCLEOTIDE SEQUENCE [LARGE SCALE GENOMIC DNA]</scope>
    <source>
        <strain evidence="1 2">DSM 21634</strain>
    </source>
</reference>
<comment type="caution">
    <text evidence="1">The sequence shown here is derived from an EMBL/GenBank/DDBJ whole genome shotgun (WGS) entry which is preliminary data.</text>
</comment>
<dbReference type="EMBL" id="QPJK01000015">
    <property type="protein sequence ID" value="RCW64434.1"/>
    <property type="molecule type" value="Genomic_DNA"/>
</dbReference>
<sequence length="213" mass="22253">MNVLLAGATGLVGREILALLLADRGVAAVHTLGRRAPPTVHAKLHHHASDLRSIPALPPLHTAFIALGTTIKVAGSQEAFRALDHDAVLAVAHAARAAGARRLGLVSAMGADTGSRVFYSQVKGEVEQAIAQIGFETLVIARPSLLVGDRGPLGQPTRRGEVIGEAVSRWLRPLIPANYRAIRAGDVAHALVATVARGAPGRSLLLSGQMQRT</sequence>
<keyword evidence="2" id="KW-1185">Reference proteome</keyword>
<name>A0A368XEJ6_9BURK</name>
<proteinExistence type="predicted"/>
<evidence type="ECO:0000313" key="1">
    <source>
        <dbReference type="EMBL" id="RCW64434.1"/>
    </source>
</evidence>
<accession>A0A368XEJ6</accession>
<dbReference type="RefSeq" id="WP_114472302.1">
    <property type="nucleotide sequence ID" value="NZ_QPJK01000015.1"/>
</dbReference>
<dbReference type="InterPro" id="IPR036291">
    <property type="entry name" value="NAD(P)-bd_dom_sf"/>
</dbReference>
<protein>
    <submittedName>
        <fullName evidence="1">Uncharacterized protein YbjT (DUF2867 family)</fullName>
    </submittedName>
</protein>
<organism evidence="1 2">
    <name type="scientific">Pseudorhodoferax soli</name>
    <dbReference type="NCBI Taxonomy" id="545864"/>
    <lineage>
        <taxon>Bacteria</taxon>
        <taxon>Pseudomonadati</taxon>
        <taxon>Pseudomonadota</taxon>
        <taxon>Betaproteobacteria</taxon>
        <taxon>Burkholderiales</taxon>
        <taxon>Comamonadaceae</taxon>
    </lineage>
</organism>
<dbReference type="PANTHER" id="PTHR14097:SF7">
    <property type="entry name" value="OXIDOREDUCTASE HTATIP2"/>
    <property type="match status" value="1"/>
</dbReference>
<dbReference type="Proteomes" id="UP000252884">
    <property type="component" value="Unassembled WGS sequence"/>
</dbReference>
<gene>
    <name evidence="1" type="ORF">DES41_11558</name>
</gene>
<dbReference type="SUPFAM" id="SSF51735">
    <property type="entry name" value="NAD(P)-binding Rossmann-fold domains"/>
    <property type="match status" value="1"/>
</dbReference>
<dbReference type="OrthoDB" id="9798632at2"/>
<evidence type="ECO:0000313" key="2">
    <source>
        <dbReference type="Proteomes" id="UP000252884"/>
    </source>
</evidence>